<dbReference type="Proteomes" id="UP001317822">
    <property type="component" value="Chromosome"/>
</dbReference>
<reference evidence="3 4" key="1">
    <citation type="journal article" date="2023" name="Int. J. Syst. Evol. Microbiol.">
        <title>Physiological and genomic analyses of cobalamin (vitamin B12)-auxotrophy of Lysobacter auxotrophicus sp. nov., a methionine-auxotrophic chitinolytic bacterium isolated from chitin-treated soil.</title>
        <authorList>
            <person name="Saito A."/>
            <person name="Dohra H."/>
            <person name="Hamada M."/>
            <person name="Moriuchi R."/>
            <person name="Kotsuchibashi Y."/>
            <person name="Mori K."/>
        </authorList>
    </citation>
    <scope>NUCLEOTIDE SEQUENCE [LARGE SCALE GENOMIC DNA]</scope>
    <source>
        <strain evidence="3 4">5-21a</strain>
    </source>
</reference>
<dbReference type="InterPro" id="IPR059226">
    <property type="entry name" value="Choice_anch_Q_dom"/>
</dbReference>
<evidence type="ECO:0000256" key="2">
    <source>
        <dbReference type="SAM" id="SignalP"/>
    </source>
</evidence>
<feature type="region of interest" description="Disordered" evidence="1">
    <location>
        <begin position="387"/>
        <end position="439"/>
    </location>
</feature>
<feature type="chain" id="PRO_5045117974" evidence="2">
    <location>
        <begin position="25"/>
        <end position="439"/>
    </location>
</feature>
<sequence length="439" mass="45289">MVAHRLRIALAALLLAGAPSIATAATRVVTNCNDAGAGSLRNAIAVAQSGDNIDLLRLTCTRIALTTGELVVPQASLTLLGRGRDEILLDANTRGRAIRHTGTGTLRVYRMTVANGRYASAFADGGCITSAGAVELISSRIHHCQAIATDGLEPWGIGGAVHAVDVLLAHTSAYANLADGGTGGAVHGWGHVNLYYSQVTGNSAYEAGGVQGHSVAVTYSSIRNNLATRGGGLRVLGRDAVPMSLLVNKSTIAQNRATTSGGGIEVGGVTYGVLIVDSTLADNIADSTPGAWLPAGARIHNSTIAGNEEWQTWQCGGALQPGGDLELVSTIVAENYCAGGPAVDIGQIYYQGAITGSNNLVNRSLAPLPPDTIMSDRVLLGPLRDNGGPTLTRAPEYGSAALDQGSNPMNLQYDQRGAGYPRTRGLPDIGAVERELPND</sequence>
<accession>A0ABN6UKB7</accession>
<name>A0ABN6UKB7_9GAMM</name>
<dbReference type="SUPFAM" id="SSF51126">
    <property type="entry name" value="Pectin lyase-like"/>
    <property type="match status" value="1"/>
</dbReference>
<keyword evidence="2" id="KW-0732">Signal</keyword>
<dbReference type="RefSeq" id="WP_281778688.1">
    <property type="nucleotide sequence ID" value="NZ_AP027041.1"/>
</dbReference>
<gene>
    <name evidence="3" type="ORF">LA521A_19020</name>
</gene>
<dbReference type="InterPro" id="IPR011050">
    <property type="entry name" value="Pectin_lyase_fold/virulence"/>
</dbReference>
<keyword evidence="4" id="KW-1185">Reference proteome</keyword>
<evidence type="ECO:0000313" key="3">
    <source>
        <dbReference type="EMBL" id="BDU16701.1"/>
    </source>
</evidence>
<organism evidence="3 4">
    <name type="scientific">Lysobacter auxotrophicus</name>
    <dbReference type="NCBI Taxonomy" id="2992573"/>
    <lineage>
        <taxon>Bacteria</taxon>
        <taxon>Pseudomonadati</taxon>
        <taxon>Pseudomonadota</taxon>
        <taxon>Gammaproteobacteria</taxon>
        <taxon>Lysobacterales</taxon>
        <taxon>Lysobacteraceae</taxon>
        <taxon>Lysobacter</taxon>
    </lineage>
</organism>
<dbReference type="EMBL" id="AP027041">
    <property type="protein sequence ID" value="BDU16701.1"/>
    <property type="molecule type" value="Genomic_DNA"/>
</dbReference>
<protein>
    <submittedName>
        <fullName evidence="3">Right-handed parallel beta-helix repeat-containing protein</fullName>
    </submittedName>
</protein>
<feature type="signal peptide" evidence="2">
    <location>
        <begin position="1"/>
        <end position="24"/>
    </location>
</feature>
<proteinExistence type="predicted"/>
<dbReference type="NCBIfam" id="NF041518">
    <property type="entry name" value="choice_anch_Q"/>
    <property type="match status" value="1"/>
</dbReference>
<feature type="compositionally biased region" description="Polar residues" evidence="1">
    <location>
        <begin position="404"/>
        <end position="413"/>
    </location>
</feature>
<evidence type="ECO:0000313" key="4">
    <source>
        <dbReference type="Proteomes" id="UP001317822"/>
    </source>
</evidence>
<evidence type="ECO:0000256" key="1">
    <source>
        <dbReference type="SAM" id="MobiDB-lite"/>
    </source>
</evidence>